<evidence type="ECO:0000313" key="10">
    <source>
        <dbReference type="EMBL" id="AGA86871.1"/>
    </source>
</evidence>
<accession>L0GLJ8</accession>
<evidence type="ECO:0000313" key="11">
    <source>
        <dbReference type="Proteomes" id="UP000010820"/>
    </source>
</evidence>
<evidence type="ECO:0000256" key="8">
    <source>
        <dbReference type="SAM" id="MobiDB-lite"/>
    </source>
</evidence>
<evidence type="ECO:0000256" key="2">
    <source>
        <dbReference type="ARBA" id="ARBA00022448"/>
    </source>
</evidence>
<proteinExistence type="inferred from homology"/>
<feature type="transmembrane region" description="Helical" evidence="7">
    <location>
        <begin position="262"/>
        <end position="280"/>
    </location>
</feature>
<keyword evidence="6 7" id="KW-0472">Membrane</keyword>
<dbReference type="KEGG" id="psh:Psest_2346"/>
<dbReference type="eggNOG" id="COG0600">
    <property type="taxonomic scope" value="Bacteria"/>
</dbReference>
<evidence type="ECO:0000256" key="7">
    <source>
        <dbReference type="RuleBase" id="RU363032"/>
    </source>
</evidence>
<feature type="domain" description="ABC transmembrane type-1" evidence="9">
    <location>
        <begin position="100"/>
        <end position="284"/>
    </location>
</feature>
<dbReference type="PANTHER" id="PTHR30151">
    <property type="entry name" value="ALKANE SULFONATE ABC TRANSPORTER-RELATED, MEMBRANE SUBUNIT"/>
    <property type="match status" value="1"/>
</dbReference>
<organism evidence="10 11">
    <name type="scientific">Stutzerimonas stutzeri RCH2</name>
    <dbReference type="NCBI Taxonomy" id="644801"/>
    <lineage>
        <taxon>Bacteria</taxon>
        <taxon>Pseudomonadati</taxon>
        <taxon>Pseudomonadota</taxon>
        <taxon>Gammaproteobacteria</taxon>
        <taxon>Pseudomonadales</taxon>
        <taxon>Pseudomonadaceae</taxon>
        <taxon>Stutzerimonas</taxon>
    </lineage>
</organism>
<reference evidence="10 11" key="1">
    <citation type="submission" date="2011-10" db="EMBL/GenBank/DDBJ databases">
        <title>Complete sequence of chromosome of Pseudomonas stutzeri RCH2.</title>
        <authorList>
            <consortium name="US DOE Joint Genome Institute"/>
            <person name="Lucas S."/>
            <person name="Han J."/>
            <person name="Lapidus A."/>
            <person name="Cheng J.-F."/>
            <person name="Goodwin L."/>
            <person name="Pitluck S."/>
            <person name="Peters L."/>
            <person name="Ovchinnikova G."/>
            <person name="Zeytun A."/>
            <person name="Lu M."/>
            <person name="Detter J.C."/>
            <person name="Han C."/>
            <person name="Tapia R."/>
            <person name="Land M."/>
            <person name="Hauser L."/>
            <person name="Kyrpides N."/>
            <person name="Ivanova N."/>
            <person name="Pagani I."/>
            <person name="Chakraborty R."/>
            <person name="Arkin A."/>
            <person name="Dehal P."/>
            <person name="Wall J."/>
            <person name="Hazen T."/>
            <person name="Woyke T."/>
        </authorList>
    </citation>
    <scope>NUCLEOTIDE SEQUENCE [LARGE SCALE GENOMIC DNA]</scope>
    <source>
        <strain evidence="10 11">RCH2</strain>
    </source>
</reference>
<dbReference type="SUPFAM" id="SSF161098">
    <property type="entry name" value="MetI-like"/>
    <property type="match status" value="1"/>
</dbReference>
<dbReference type="CDD" id="cd06261">
    <property type="entry name" value="TM_PBP2"/>
    <property type="match status" value="1"/>
</dbReference>
<keyword evidence="2 7" id="KW-0813">Transport</keyword>
<protein>
    <submittedName>
        <fullName evidence="10">ABC-type nitrate/sulfonate/bicarbonate transport system, permease component</fullName>
    </submittedName>
</protein>
<dbReference type="HOGENOM" id="CLU_046113_1_0_6"/>
<dbReference type="AlphaFoldDB" id="L0GLJ8"/>
<dbReference type="PROSITE" id="PS50928">
    <property type="entry name" value="ABC_TM1"/>
    <property type="match status" value="1"/>
</dbReference>
<keyword evidence="4 7" id="KW-0812">Transmembrane</keyword>
<dbReference type="Pfam" id="PF00528">
    <property type="entry name" value="BPD_transp_1"/>
    <property type="match status" value="1"/>
</dbReference>
<evidence type="ECO:0000256" key="1">
    <source>
        <dbReference type="ARBA" id="ARBA00004651"/>
    </source>
</evidence>
<evidence type="ECO:0000256" key="4">
    <source>
        <dbReference type="ARBA" id="ARBA00022692"/>
    </source>
</evidence>
<keyword evidence="5 7" id="KW-1133">Transmembrane helix</keyword>
<dbReference type="GO" id="GO:0005886">
    <property type="term" value="C:plasma membrane"/>
    <property type="evidence" value="ECO:0007669"/>
    <property type="project" value="UniProtKB-SubCell"/>
</dbReference>
<dbReference type="PANTHER" id="PTHR30151:SF0">
    <property type="entry name" value="ABC TRANSPORTER PERMEASE PROTEIN MJ0413-RELATED"/>
    <property type="match status" value="1"/>
</dbReference>
<feature type="compositionally biased region" description="Basic residues" evidence="8">
    <location>
        <begin position="11"/>
        <end position="22"/>
    </location>
</feature>
<sequence length="296" mass="32670">MPVRIGSAVHRPARSQGRRKPGRLPMRLINRSPSRSGWLALAILPFALLLALYLTSSTQRLELNPNDKLLPSFGQMSAAVERLAFTPDKRSGDYLFWQDTASSLKRLGIGLAIAAVAGLCLGIAAGTLPLFSAPLSPLLTVLSMVPPLAILPILFIVFGLGELSKVMLIVIGITPILARDLEQRAREIPRELLIKAQTLGANTWTLILRLVLPQLMPRLLISLRLVLGSAWLFLIAAEAIASTDGLGYRIFLVRRYMAMDVILPYVAWITLLAWAMDFTLRRLTQLLFPWYEGAKA</sequence>
<dbReference type="STRING" id="644801.Psest_2346"/>
<feature type="transmembrane region" description="Helical" evidence="7">
    <location>
        <begin position="148"/>
        <end position="171"/>
    </location>
</feature>
<feature type="region of interest" description="Disordered" evidence="8">
    <location>
        <begin position="1"/>
        <end position="24"/>
    </location>
</feature>
<dbReference type="InterPro" id="IPR035906">
    <property type="entry name" value="MetI-like_sf"/>
</dbReference>
<gene>
    <name evidence="10" type="ORF">Psest_2346</name>
</gene>
<feature type="transmembrane region" description="Helical" evidence="7">
    <location>
        <begin position="218"/>
        <end position="241"/>
    </location>
</feature>
<dbReference type="EMBL" id="CP003071">
    <property type="protein sequence ID" value="AGA86871.1"/>
    <property type="molecule type" value="Genomic_DNA"/>
</dbReference>
<dbReference type="Gene3D" id="1.10.3720.10">
    <property type="entry name" value="MetI-like"/>
    <property type="match status" value="1"/>
</dbReference>
<evidence type="ECO:0000256" key="3">
    <source>
        <dbReference type="ARBA" id="ARBA00022475"/>
    </source>
</evidence>
<keyword evidence="3" id="KW-1003">Cell membrane</keyword>
<dbReference type="InterPro" id="IPR000515">
    <property type="entry name" value="MetI-like"/>
</dbReference>
<feature type="transmembrane region" description="Helical" evidence="7">
    <location>
        <begin position="36"/>
        <end position="54"/>
    </location>
</feature>
<name>L0GLJ8_STUST</name>
<comment type="subcellular location">
    <subcellularLocation>
        <location evidence="1 7">Cell membrane</location>
        <topology evidence="1 7">Multi-pass membrane protein</topology>
    </subcellularLocation>
</comment>
<comment type="similarity">
    <text evidence="7">Belongs to the binding-protein-dependent transport system permease family.</text>
</comment>
<dbReference type="Proteomes" id="UP000010820">
    <property type="component" value="Chromosome"/>
</dbReference>
<evidence type="ECO:0000259" key="9">
    <source>
        <dbReference type="PROSITE" id="PS50928"/>
    </source>
</evidence>
<evidence type="ECO:0000256" key="6">
    <source>
        <dbReference type="ARBA" id="ARBA00023136"/>
    </source>
</evidence>
<dbReference type="PATRIC" id="fig|644801.3.peg.2291"/>
<dbReference type="GO" id="GO:0055085">
    <property type="term" value="P:transmembrane transport"/>
    <property type="evidence" value="ECO:0007669"/>
    <property type="project" value="InterPro"/>
</dbReference>
<feature type="transmembrane region" description="Helical" evidence="7">
    <location>
        <begin position="107"/>
        <end position="128"/>
    </location>
</feature>
<evidence type="ECO:0000256" key="5">
    <source>
        <dbReference type="ARBA" id="ARBA00022989"/>
    </source>
</evidence>